<dbReference type="PROSITE" id="PS50850">
    <property type="entry name" value="MFS"/>
    <property type="match status" value="1"/>
</dbReference>
<dbReference type="InterPro" id="IPR036259">
    <property type="entry name" value="MFS_trans_sf"/>
</dbReference>
<evidence type="ECO:0000259" key="3">
    <source>
        <dbReference type="PROSITE" id="PS50850"/>
    </source>
</evidence>
<feature type="transmembrane region" description="Helical" evidence="2">
    <location>
        <begin position="74"/>
        <end position="95"/>
    </location>
</feature>
<keyword evidence="4" id="KW-0560">Oxidoreductase</keyword>
<feature type="domain" description="Major facilitator superfamily (MFS) profile" evidence="3">
    <location>
        <begin position="73"/>
        <end position="140"/>
    </location>
</feature>
<dbReference type="Gene3D" id="1.20.1250.20">
    <property type="entry name" value="MFS general substrate transporter like domains"/>
    <property type="match status" value="1"/>
</dbReference>
<evidence type="ECO:0000313" key="4">
    <source>
        <dbReference type="EMBL" id="VWP02651.1"/>
    </source>
</evidence>
<gene>
    <name evidence="4" type="primary">E2EAF6</name>
</gene>
<feature type="transmembrane region" description="Helical" evidence="2">
    <location>
        <begin position="101"/>
        <end position="123"/>
    </location>
</feature>
<dbReference type="SUPFAM" id="SSF103473">
    <property type="entry name" value="MFS general substrate transporter"/>
    <property type="match status" value="1"/>
</dbReference>
<dbReference type="EMBL" id="LR730383">
    <property type="protein sequence ID" value="VWP02651.1"/>
    <property type="molecule type" value="Genomic_DNA"/>
</dbReference>
<reference evidence="4" key="1">
    <citation type="submission" date="2019-10" db="EMBL/GenBank/DDBJ databases">
        <authorList>
            <person name="Nor Muhammad N."/>
        </authorList>
    </citation>
    <scope>NUCLEOTIDE SEQUENCE</scope>
</reference>
<dbReference type="InterPro" id="IPR020846">
    <property type="entry name" value="MFS_dom"/>
</dbReference>
<keyword evidence="4" id="KW-0503">Monooxygenase</keyword>
<sequence>MTSLTSFPFNQEVAPASFGLVHEKHDVSIELPAKDPEELRVDSFEIIATDIDGDTEATSHASTKAIRRKASIQFAVMCMGNFVCGWNAGVVGPLGPRLLEAYHVGYSLLSISFSMMSIGRIFGATTFEYFVDRIGFGVVW</sequence>
<dbReference type="GO" id="GO:0016020">
    <property type="term" value="C:membrane"/>
    <property type="evidence" value="ECO:0007669"/>
    <property type="project" value="UniProtKB-SubCell"/>
</dbReference>
<keyword evidence="2" id="KW-0472">Membrane</keyword>
<dbReference type="GO" id="GO:0022857">
    <property type="term" value="F:transmembrane transporter activity"/>
    <property type="evidence" value="ECO:0007669"/>
    <property type="project" value="InterPro"/>
</dbReference>
<protein>
    <submittedName>
        <fullName evidence="4">Cytochrome P450 monooxygenase CYP52X1</fullName>
    </submittedName>
</protein>
<dbReference type="AlphaFoldDB" id="A0A5K1K8G2"/>
<keyword evidence="2" id="KW-0812">Transmembrane</keyword>
<evidence type="ECO:0000256" key="1">
    <source>
        <dbReference type="ARBA" id="ARBA00004141"/>
    </source>
</evidence>
<accession>A0A5K1K8G2</accession>
<comment type="subcellular location">
    <subcellularLocation>
        <location evidence="1">Membrane</location>
        <topology evidence="1">Multi-pass membrane protein</topology>
    </subcellularLocation>
</comment>
<organism evidence="4">
    <name type="scientific">Ganoderma boninense</name>
    <dbReference type="NCBI Taxonomy" id="34458"/>
    <lineage>
        <taxon>Eukaryota</taxon>
        <taxon>Fungi</taxon>
        <taxon>Dikarya</taxon>
        <taxon>Basidiomycota</taxon>
        <taxon>Agaricomycotina</taxon>
        <taxon>Agaricomycetes</taxon>
        <taxon>Polyporales</taxon>
        <taxon>Polyporaceae</taxon>
        <taxon>Ganoderma</taxon>
    </lineage>
</organism>
<dbReference type="GO" id="GO:0004497">
    <property type="term" value="F:monooxygenase activity"/>
    <property type="evidence" value="ECO:0007669"/>
    <property type="project" value="UniProtKB-KW"/>
</dbReference>
<keyword evidence="2" id="KW-1133">Transmembrane helix</keyword>
<evidence type="ECO:0000256" key="2">
    <source>
        <dbReference type="SAM" id="Phobius"/>
    </source>
</evidence>
<proteinExistence type="predicted"/>
<name>A0A5K1K8G2_9APHY</name>